<reference evidence="8 9" key="1">
    <citation type="submission" date="2016-07" db="EMBL/GenBank/DDBJ databases">
        <title>Pervasive Adenine N6-methylation of Active Genes in Fungi.</title>
        <authorList>
            <consortium name="DOE Joint Genome Institute"/>
            <person name="Mondo S.J."/>
            <person name="Dannebaum R.O."/>
            <person name="Kuo R.C."/>
            <person name="Labutti K."/>
            <person name="Haridas S."/>
            <person name="Kuo A."/>
            <person name="Salamov A."/>
            <person name="Ahrendt S.R."/>
            <person name="Lipzen A."/>
            <person name="Sullivan W."/>
            <person name="Andreopoulos W.B."/>
            <person name="Clum A."/>
            <person name="Lindquist E."/>
            <person name="Daum C."/>
            <person name="Ramamoorthy G.K."/>
            <person name="Gryganskyi A."/>
            <person name="Culley D."/>
            <person name="Magnuson J.K."/>
            <person name="James T.Y."/>
            <person name="O'Malley M.A."/>
            <person name="Stajich J.E."/>
            <person name="Spatafora J.W."/>
            <person name="Visel A."/>
            <person name="Grigoriev I.V."/>
        </authorList>
    </citation>
    <scope>NUCLEOTIDE SEQUENCE [LARGE SCALE GENOMIC DNA]</scope>
    <source>
        <strain evidence="8 9">12-1054</strain>
    </source>
</reference>
<dbReference type="InterPro" id="IPR057721">
    <property type="entry name" value="BCD1_alpha/beta"/>
</dbReference>
<keyword evidence="9" id="KW-1185">Reference proteome</keyword>
<dbReference type="GO" id="GO:0070761">
    <property type="term" value="C:pre-snoRNP complex"/>
    <property type="evidence" value="ECO:0007669"/>
    <property type="project" value="TreeGrafter"/>
</dbReference>
<dbReference type="InterPro" id="IPR051639">
    <property type="entry name" value="BCD1"/>
</dbReference>
<dbReference type="PROSITE" id="PS51083">
    <property type="entry name" value="ZF_HIT"/>
    <property type="match status" value="1"/>
</dbReference>
<dbReference type="GO" id="GO:0000492">
    <property type="term" value="P:box C/D snoRNP assembly"/>
    <property type="evidence" value="ECO:0007669"/>
    <property type="project" value="TreeGrafter"/>
</dbReference>
<feature type="domain" description="HIT-type" evidence="7">
    <location>
        <begin position="80"/>
        <end position="114"/>
    </location>
</feature>
<dbReference type="CDD" id="cd23023">
    <property type="entry name" value="zf-HIT_BCD1"/>
    <property type="match status" value="1"/>
</dbReference>
<comment type="function">
    <text evidence="4">Required for box C/D snoRNAs accumulation involved in snoRNA processing, snoRNA transport to the nucleolus and ribosome biogenesis.</text>
</comment>
<sequence>MTEQRSQGILQCSALQARVCPLPELVQPGWRREKCERALSSRTLYHSTLCAVYRSCLDVLCMDVVEGDIQPSNEPPTVSCQICETAAGRYKCPACNTLTCSLACSKRHKQEKPCSGQRSRVAFIPRSEFNDASINNDYNFLTAVERDLDNAARASHEDKKNGRPPHIVKQFVQKARDAGEVVVELAPRGMKRNRMNHSHWHGKRQCLIWTLEWQIEGEPQRLVSDRVPETQTLEEILDKVRPTKVDRDTLKSMHMLFETPVKGSTSVWTVLDKTASLAQVLRHRTVQEFPTIHLFKAIPTSFRLEPSFSSVLHSTKSNTSSSQNVTQIFNAPSNTEEIVSNDFIGIDLEEGEIDASREDDKEMSAASTVFGLPKVDLESLDALVPYT</sequence>
<dbReference type="GO" id="GO:0008270">
    <property type="term" value="F:zinc ion binding"/>
    <property type="evidence" value="ECO:0007669"/>
    <property type="project" value="UniProtKB-UniRule"/>
</dbReference>
<dbReference type="GO" id="GO:0005634">
    <property type="term" value="C:nucleus"/>
    <property type="evidence" value="ECO:0007669"/>
    <property type="project" value="TreeGrafter"/>
</dbReference>
<evidence type="ECO:0000256" key="5">
    <source>
        <dbReference type="ARBA" id="ARBA00049654"/>
    </source>
</evidence>
<dbReference type="GO" id="GO:0000463">
    <property type="term" value="P:maturation of LSU-rRNA from tricistronic rRNA transcript (SSU-rRNA, 5.8S rRNA, LSU-rRNA)"/>
    <property type="evidence" value="ECO:0007669"/>
    <property type="project" value="TreeGrafter"/>
</dbReference>
<dbReference type="PANTHER" id="PTHR13483">
    <property type="entry name" value="BOX C_D SNORNA PROTEIN 1-RELATED"/>
    <property type="match status" value="1"/>
</dbReference>
<dbReference type="RefSeq" id="XP_040727191.1">
    <property type="nucleotide sequence ID" value="XM_040870411.1"/>
</dbReference>
<dbReference type="OrthoDB" id="272357at2759"/>
<evidence type="ECO:0000313" key="9">
    <source>
        <dbReference type="Proteomes" id="UP000193685"/>
    </source>
</evidence>
<evidence type="ECO:0000256" key="3">
    <source>
        <dbReference type="ARBA" id="ARBA00022833"/>
    </source>
</evidence>
<protein>
    <recommendedName>
        <fullName evidence="7">HIT-type domain-containing protein</fullName>
    </recommendedName>
</protein>
<dbReference type="EMBL" id="MCFI01000004">
    <property type="protein sequence ID" value="ORY85709.1"/>
    <property type="molecule type" value="Genomic_DNA"/>
</dbReference>
<keyword evidence="2 6" id="KW-0863">Zinc-finger</keyword>
<dbReference type="AlphaFoldDB" id="A0A1Y2FP52"/>
<gene>
    <name evidence="8" type="ORF">BCR37DRAFT_386092</name>
</gene>
<accession>A0A1Y2FP52</accession>
<keyword evidence="1" id="KW-0479">Metal-binding</keyword>
<dbReference type="PANTHER" id="PTHR13483:SF11">
    <property type="entry name" value="ZINC FINGER HIT DOMAIN-CONTAINING PROTEIN 3"/>
    <property type="match status" value="1"/>
</dbReference>
<dbReference type="GO" id="GO:0048254">
    <property type="term" value="P:snoRNA localization"/>
    <property type="evidence" value="ECO:0007669"/>
    <property type="project" value="TreeGrafter"/>
</dbReference>
<comment type="similarity">
    <text evidence="5">Belongs to the BCD1 family.</text>
</comment>
<proteinExistence type="inferred from homology"/>
<evidence type="ECO:0000259" key="7">
    <source>
        <dbReference type="PROSITE" id="PS51083"/>
    </source>
</evidence>
<dbReference type="InterPro" id="IPR007529">
    <property type="entry name" value="Znf_HIT"/>
</dbReference>
<dbReference type="SUPFAM" id="SSF144232">
    <property type="entry name" value="HIT/MYND zinc finger-like"/>
    <property type="match status" value="1"/>
</dbReference>
<keyword evidence="3" id="KW-0862">Zinc</keyword>
<dbReference type="STRING" id="56484.A0A1Y2FP52"/>
<comment type="caution">
    <text evidence="8">The sequence shown here is derived from an EMBL/GenBank/DDBJ whole genome shotgun (WGS) entry which is preliminary data.</text>
</comment>
<evidence type="ECO:0000256" key="4">
    <source>
        <dbReference type="ARBA" id="ARBA00049598"/>
    </source>
</evidence>
<evidence type="ECO:0000256" key="1">
    <source>
        <dbReference type="ARBA" id="ARBA00022723"/>
    </source>
</evidence>
<name>A0A1Y2FP52_PROLT</name>
<evidence type="ECO:0000256" key="2">
    <source>
        <dbReference type="ARBA" id="ARBA00022771"/>
    </source>
</evidence>
<organism evidence="8 9">
    <name type="scientific">Protomyces lactucae-debilis</name>
    <dbReference type="NCBI Taxonomy" id="2754530"/>
    <lineage>
        <taxon>Eukaryota</taxon>
        <taxon>Fungi</taxon>
        <taxon>Dikarya</taxon>
        <taxon>Ascomycota</taxon>
        <taxon>Taphrinomycotina</taxon>
        <taxon>Taphrinomycetes</taxon>
        <taxon>Taphrinales</taxon>
        <taxon>Protomycetaceae</taxon>
        <taxon>Protomyces</taxon>
    </lineage>
</organism>
<dbReference type="Pfam" id="PF04438">
    <property type="entry name" value="zf-HIT"/>
    <property type="match status" value="1"/>
</dbReference>
<dbReference type="Pfam" id="PF25790">
    <property type="entry name" value="BCD1"/>
    <property type="match status" value="1"/>
</dbReference>
<dbReference type="GeneID" id="63787010"/>
<evidence type="ECO:0000313" key="8">
    <source>
        <dbReference type="EMBL" id="ORY85709.1"/>
    </source>
</evidence>
<evidence type="ECO:0000256" key="6">
    <source>
        <dbReference type="PROSITE-ProRule" id="PRU00453"/>
    </source>
</evidence>
<dbReference type="Proteomes" id="UP000193685">
    <property type="component" value="Unassembled WGS sequence"/>
</dbReference>
<dbReference type="Gene3D" id="3.30.60.190">
    <property type="match status" value="1"/>
</dbReference>